<accession>A0ABR1LIX7</accession>
<evidence type="ECO:0000313" key="2">
    <source>
        <dbReference type="Proteomes" id="UP001360953"/>
    </source>
</evidence>
<reference evidence="1 2" key="1">
    <citation type="submission" date="2024-04" db="EMBL/GenBank/DDBJ databases">
        <title>Phyllosticta paracitricarpa is synonymous to the EU quarantine fungus P. citricarpa based on phylogenomic analyses.</title>
        <authorList>
            <consortium name="Lawrence Berkeley National Laboratory"/>
            <person name="Van ingen-buijs V.A."/>
            <person name="Van westerhoven A.C."/>
            <person name="Haridas S."/>
            <person name="Skiadas P."/>
            <person name="Martin F."/>
            <person name="Groenewald J.Z."/>
            <person name="Crous P.W."/>
            <person name="Seidl M.F."/>
        </authorList>
    </citation>
    <scope>NUCLEOTIDE SEQUENCE [LARGE SCALE GENOMIC DNA]</scope>
    <source>
        <strain evidence="1 2">CPC 17464</strain>
    </source>
</reference>
<dbReference type="Gene3D" id="1.10.630.10">
    <property type="entry name" value="Cytochrome P450"/>
    <property type="match status" value="1"/>
</dbReference>
<keyword evidence="2" id="KW-1185">Reference proteome</keyword>
<comment type="caution">
    <text evidence="1">The sequence shown here is derived from an EMBL/GenBank/DDBJ whole genome shotgun (WGS) entry which is preliminary data.</text>
</comment>
<dbReference type="PANTHER" id="PTHR24305">
    <property type="entry name" value="CYTOCHROME P450"/>
    <property type="match status" value="1"/>
</dbReference>
<dbReference type="CDD" id="cd11069">
    <property type="entry name" value="CYP_FUM15-like"/>
    <property type="match status" value="1"/>
</dbReference>
<proteinExistence type="predicted"/>
<dbReference type="RefSeq" id="XP_066653887.1">
    <property type="nucleotide sequence ID" value="XM_066796265.1"/>
</dbReference>
<dbReference type="InterPro" id="IPR036396">
    <property type="entry name" value="Cyt_P450_sf"/>
</dbReference>
<dbReference type="Proteomes" id="UP001360953">
    <property type="component" value="Unassembled WGS sequence"/>
</dbReference>
<dbReference type="GeneID" id="92029171"/>
<sequence>MAPTLTLAAVSLAESALLGRYASPAYSLHDSAVTRALILFAVHTLAWFTWSVAIYPHYVSPLRKLPQPEGGSFLMGHFTRIRKEPTGWPHKEWVRNVPNDGVFYYRFALNAPRVSVTTPKGLAEVLVHKNYDFVKPQNVRHGLGRILGIGVLLAEGDEHKRQRRLLMPAFSFRHVKDLYRVFWSRASECTQAMTAALESQGDDHVLNLQSWASRTTLDIIGAAGMGQDFHAIENPDNELNVTYKKIFSPNKVAATLALLGNFVPLALLRLLPIKRNFEIEGAAQTIKRVCLDLIRQKKQKMEKGERVDVDIISVALESGGFSDDDLVNQMMTFLAAGHETTATSLTWAGFLLCQKPEVQKRLREEVRAHLPSPRDSNSTITSKYIDQMPYLNAVCNEILRLKPPVSATLRVTDRDTTILGHHIPKGTTVIVPILAINTNPKFWGEDADEFNPDRWLAPGCANTGGAESNYALETFIHGPRSCIGSSFAKAELACILAAWAGTFEMEFADPATPDKVEIQSGVTARPKGGMSVKLKAVGGW</sequence>
<dbReference type="InterPro" id="IPR002401">
    <property type="entry name" value="Cyt_P450_E_grp-I"/>
</dbReference>
<name>A0ABR1LIX7_9PEZI</name>
<gene>
    <name evidence="1" type="ORF">J3D65DRAFT_442718</name>
</gene>
<dbReference type="InterPro" id="IPR050121">
    <property type="entry name" value="Cytochrome_P450_monoxygenase"/>
</dbReference>
<dbReference type="InterPro" id="IPR001128">
    <property type="entry name" value="Cyt_P450"/>
</dbReference>
<organism evidence="1 2">
    <name type="scientific">Phyllosticta citribraziliensis</name>
    <dbReference type="NCBI Taxonomy" id="989973"/>
    <lineage>
        <taxon>Eukaryota</taxon>
        <taxon>Fungi</taxon>
        <taxon>Dikarya</taxon>
        <taxon>Ascomycota</taxon>
        <taxon>Pezizomycotina</taxon>
        <taxon>Dothideomycetes</taxon>
        <taxon>Dothideomycetes incertae sedis</taxon>
        <taxon>Botryosphaeriales</taxon>
        <taxon>Phyllostictaceae</taxon>
        <taxon>Phyllosticta</taxon>
    </lineage>
</organism>
<evidence type="ECO:0000313" key="1">
    <source>
        <dbReference type="EMBL" id="KAK7535162.1"/>
    </source>
</evidence>
<dbReference type="Pfam" id="PF00067">
    <property type="entry name" value="p450"/>
    <property type="match status" value="1"/>
</dbReference>
<dbReference type="SUPFAM" id="SSF48264">
    <property type="entry name" value="Cytochrome P450"/>
    <property type="match status" value="1"/>
</dbReference>
<dbReference type="PRINTS" id="PR00463">
    <property type="entry name" value="EP450I"/>
</dbReference>
<protein>
    <submittedName>
        <fullName evidence="1">Cytochrome P450</fullName>
    </submittedName>
</protein>
<dbReference type="PRINTS" id="PR00385">
    <property type="entry name" value="P450"/>
</dbReference>
<dbReference type="EMBL" id="JBBPEH010000008">
    <property type="protein sequence ID" value="KAK7535162.1"/>
    <property type="molecule type" value="Genomic_DNA"/>
</dbReference>
<dbReference type="PANTHER" id="PTHR24305:SF227">
    <property type="entry name" value="P450, PUTATIVE (EUROFUNG)-RELATED"/>
    <property type="match status" value="1"/>
</dbReference>